<dbReference type="EMBL" id="JAWDJX010000003">
    <property type="protein sequence ID" value="KAK3057518.1"/>
    <property type="molecule type" value="Genomic_DNA"/>
</dbReference>
<dbReference type="GO" id="GO:0043248">
    <property type="term" value="P:proteasome assembly"/>
    <property type="evidence" value="ECO:0007669"/>
    <property type="project" value="InterPro"/>
</dbReference>
<evidence type="ECO:0000313" key="2">
    <source>
        <dbReference type="Proteomes" id="UP001271007"/>
    </source>
</evidence>
<dbReference type="Gene3D" id="3.30.230.100">
    <property type="match status" value="1"/>
</dbReference>
<protein>
    <submittedName>
        <fullName evidence="1">Uncharacterized protein</fullName>
    </submittedName>
</protein>
<evidence type="ECO:0000313" key="1">
    <source>
        <dbReference type="EMBL" id="KAK3057518.1"/>
    </source>
</evidence>
<reference evidence="1" key="1">
    <citation type="submission" date="2023-04" db="EMBL/GenBank/DDBJ databases">
        <title>Black Yeasts Isolated from many extreme environments.</title>
        <authorList>
            <person name="Coleine C."/>
            <person name="Stajich J.E."/>
            <person name="Selbmann L."/>
        </authorList>
    </citation>
    <scope>NUCLEOTIDE SEQUENCE</scope>
    <source>
        <strain evidence="1">CCFEE 5312</strain>
    </source>
</reference>
<dbReference type="AlphaFoldDB" id="A0AAJ0GH78"/>
<proteinExistence type="predicted"/>
<organism evidence="1 2">
    <name type="scientific">Extremus antarcticus</name>
    <dbReference type="NCBI Taxonomy" id="702011"/>
    <lineage>
        <taxon>Eukaryota</taxon>
        <taxon>Fungi</taxon>
        <taxon>Dikarya</taxon>
        <taxon>Ascomycota</taxon>
        <taxon>Pezizomycotina</taxon>
        <taxon>Dothideomycetes</taxon>
        <taxon>Dothideomycetidae</taxon>
        <taxon>Mycosphaerellales</taxon>
        <taxon>Extremaceae</taxon>
        <taxon>Extremus</taxon>
    </lineage>
</organism>
<accession>A0AAJ0GH78</accession>
<gene>
    <name evidence="1" type="ORF">LTR09_001702</name>
</gene>
<dbReference type="Pfam" id="PF16093">
    <property type="entry name" value="PAC4"/>
    <property type="match status" value="1"/>
</dbReference>
<dbReference type="Proteomes" id="UP001271007">
    <property type="component" value="Unassembled WGS sequence"/>
</dbReference>
<dbReference type="InterPro" id="IPR032157">
    <property type="entry name" value="PAC4"/>
</dbReference>
<keyword evidence="2" id="KW-1185">Reference proteome</keyword>
<comment type="caution">
    <text evidence="1">The sequence shown here is derived from an EMBL/GenBank/DDBJ whole genome shotgun (WGS) entry which is preliminary data.</text>
</comment>
<sequence length="155" mass="16075">MTAGAKPAPAPKGTESTVKSIELAINLPHNPGTRIHLRLDVFASSVMLFLTSAIAEGGLGSAALGSFVYAMPDRYNPSQPMSTPLYNAPTSVDFATRMSKVLARKTKMPCYVGSSINLAGGAGGASVEEEMEAFRAIVGVVETAVQRAGISGEDT</sequence>
<name>A0AAJ0GH78_9PEZI</name>